<evidence type="ECO:0000256" key="3">
    <source>
        <dbReference type="ARBA" id="ARBA00023274"/>
    </source>
</evidence>
<dbReference type="VEuPathDB" id="AmoebaDB:NF0096770"/>
<dbReference type="InterPro" id="IPR005729">
    <property type="entry name" value="Ribosomal_uS10_euk/arc"/>
</dbReference>
<accession>A0A6A5BPU3</accession>
<dbReference type="GO" id="GO:0006412">
    <property type="term" value="P:translation"/>
    <property type="evidence" value="ECO:0007669"/>
    <property type="project" value="InterPro"/>
</dbReference>
<sequence>MSSAAIAKKTETTEQTKEPIHRIRITLTARNVKSLEKVCEAFVKEAKNKKVKRVKGPVRMPTKKLKITTRKSPCGEGTNTWDKFEMSVHKRVIDLHAPASTVKDITSINMEPNVEIEITVCDM</sequence>
<evidence type="ECO:0000259" key="5">
    <source>
        <dbReference type="SMART" id="SM01403"/>
    </source>
</evidence>
<evidence type="ECO:0000256" key="4">
    <source>
        <dbReference type="ARBA" id="ARBA00035162"/>
    </source>
</evidence>
<gene>
    <name evidence="6" type="ORF">FDP41_004809</name>
</gene>
<evidence type="ECO:0000313" key="7">
    <source>
        <dbReference type="Proteomes" id="UP000444721"/>
    </source>
</evidence>
<dbReference type="PANTHER" id="PTHR11700">
    <property type="entry name" value="30S RIBOSOMAL PROTEIN S10 FAMILY MEMBER"/>
    <property type="match status" value="1"/>
</dbReference>
<dbReference type="EMBL" id="VFQX01000041">
    <property type="protein sequence ID" value="KAF0976134.1"/>
    <property type="molecule type" value="Genomic_DNA"/>
</dbReference>
<protein>
    <recommendedName>
        <fullName evidence="4">Small ribosomal subunit protein uS10</fullName>
    </recommendedName>
</protein>
<keyword evidence="2" id="KW-0689">Ribosomal protein</keyword>
<dbReference type="Pfam" id="PF00338">
    <property type="entry name" value="Ribosomal_S10"/>
    <property type="match status" value="1"/>
</dbReference>
<evidence type="ECO:0000256" key="2">
    <source>
        <dbReference type="ARBA" id="ARBA00022980"/>
    </source>
</evidence>
<dbReference type="InterPro" id="IPR036838">
    <property type="entry name" value="Ribosomal_uS10_dom_sf"/>
</dbReference>
<dbReference type="GO" id="GO:0015935">
    <property type="term" value="C:small ribosomal subunit"/>
    <property type="evidence" value="ECO:0007669"/>
    <property type="project" value="InterPro"/>
</dbReference>
<evidence type="ECO:0000256" key="1">
    <source>
        <dbReference type="ARBA" id="ARBA00007102"/>
    </source>
</evidence>
<dbReference type="RefSeq" id="XP_044560847.1">
    <property type="nucleotide sequence ID" value="XM_044708264.1"/>
</dbReference>
<name>A0A6A5BPU3_NAEFO</name>
<proteinExistence type="inferred from homology"/>
<dbReference type="SMART" id="SM01403">
    <property type="entry name" value="Ribosomal_S10"/>
    <property type="match status" value="1"/>
</dbReference>
<dbReference type="VEuPathDB" id="AmoebaDB:NfTy_085470"/>
<comment type="caution">
    <text evidence="6">The sequence shown here is derived from an EMBL/GenBank/DDBJ whole genome shotgun (WGS) entry which is preliminary data.</text>
</comment>
<dbReference type="AlphaFoldDB" id="A0A6A5BPU3"/>
<dbReference type="Gene3D" id="3.30.70.600">
    <property type="entry name" value="Ribosomal protein S10 domain"/>
    <property type="match status" value="1"/>
</dbReference>
<keyword evidence="3" id="KW-0687">Ribonucleoprotein</keyword>
<dbReference type="NCBIfam" id="TIGR01046">
    <property type="entry name" value="uS10_euk_arch"/>
    <property type="match status" value="1"/>
</dbReference>
<feature type="domain" description="Small ribosomal subunit protein uS10" evidence="5">
    <location>
        <begin position="24"/>
        <end position="119"/>
    </location>
</feature>
<dbReference type="PRINTS" id="PR00971">
    <property type="entry name" value="RIBOSOMALS10"/>
</dbReference>
<dbReference type="Proteomes" id="UP000444721">
    <property type="component" value="Unassembled WGS sequence"/>
</dbReference>
<organism evidence="6 7">
    <name type="scientific">Naegleria fowleri</name>
    <name type="common">Brain eating amoeba</name>
    <dbReference type="NCBI Taxonomy" id="5763"/>
    <lineage>
        <taxon>Eukaryota</taxon>
        <taxon>Discoba</taxon>
        <taxon>Heterolobosea</taxon>
        <taxon>Tetramitia</taxon>
        <taxon>Eutetramitia</taxon>
        <taxon>Vahlkampfiidae</taxon>
        <taxon>Naegleria</taxon>
    </lineage>
</organism>
<dbReference type="InterPro" id="IPR027486">
    <property type="entry name" value="Ribosomal_uS10_dom"/>
</dbReference>
<dbReference type="InterPro" id="IPR001848">
    <property type="entry name" value="Ribosomal_uS10"/>
</dbReference>
<dbReference type="GO" id="GO:0003735">
    <property type="term" value="F:structural constituent of ribosome"/>
    <property type="evidence" value="ECO:0007669"/>
    <property type="project" value="InterPro"/>
</dbReference>
<dbReference type="SUPFAM" id="SSF54999">
    <property type="entry name" value="Ribosomal protein S10"/>
    <property type="match status" value="1"/>
</dbReference>
<dbReference type="FunFam" id="3.30.70.600:FF:000004">
    <property type="entry name" value="30S ribosomal protein S10"/>
    <property type="match status" value="1"/>
</dbReference>
<dbReference type="OrthoDB" id="10248551at2759"/>
<keyword evidence="7" id="KW-1185">Reference proteome</keyword>
<evidence type="ECO:0000313" key="6">
    <source>
        <dbReference type="EMBL" id="KAF0976134.1"/>
    </source>
</evidence>
<dbReference type="HAMAP" id="MF_00508">
    <property type="entry name" value="Ribosomal_uS10"/>
    <property type="match status" value="1"/>
</dbReference>
<comment type="similarity">
    <text evidence="1">Belongs to the universal ribosomal protein uS10 family.</text>
</comment>
<dbReference type="OMA" id="IHKRVIH"/>
<reference evidence="6 7" key="1">
    <citation type="journal article" date="2019" name="Sci. Rep.">
        <title>Nanopore sequencing improves the draft genome of the human pathogenic amoeba Naegleria fowleri.</title>
        <authorList>
            <person name="Liechti N."/>
            <person name="Schurch N."/>
            <person name="Bruggmann R."/>
            <person name="Wittwer M."/>
        </authorList>
    </citation>
    <scope>NUCLEOTIDE SEQUENCE [LARGE SCALE GENOMIC DNA]</scope>
    <source>
        <strain evidence="6 7">ATCC 30894</strain>
    </source>
</reference>
<dbReference type="GeneID" id="68112027"/>
<dbReference type="VEuPathDB" id="AmoebaDB:FDP41_004809"/>